<dbReference type="AlphaFoldDB" id="A0A232FGU4"/>
<name>A0A232FGU4_9HYME</name>
<sequence length="101" mass="11249">MRCHRVYDALSRTIFDALMPPIHSQAKRALYRAPAAGMSIMRIAACPRCSDSLYTADGFVCARECTIRMLMILPSNEAYYNSGLDEMKTAECCLNFIVAAC</sequence>
<organism evidence="1 2">
    <name type="scientific">Trichomalopsis sarcophagae</name>
    <dbReference type="NCBI Taxonomy" id="543379"/>
    <lineage>
        <taxon>Eukaryota</taxon>
        <taxon>Metazoa</taxon>
        <taxon>Ecdysozoa</taxon>
        <taxon>Arthropoda</taxon>
        <taxon>Hexapoda</taxon>
        <taxon>Insecta</taxon>
        <taxon>Pterygota</taxon>
        <taxon>Neoptera</taxon>
        <taxon>Endopterygota</taxon>
        <taxon>Hymenoptera</taxon>
        <taxon>Apocrita</taxon>
        <taxon>Proctotrupomorpha</taxon>
        <taxon>Chalcidoidea</taxon>
        <taxon>Pteromalidae</taxon>
        <taxon>Pteromalinae</taxon>
        <taxon>Trichomalopsis</taxon>
    </lineage>
</organism>
<evidence type="ECO:0000313" key="1">
    <source>
        <dbReference type="EMBL" id="OXU29971.1"/>
    </source>
</evidence>
<dbReference type="Proteomes" id="UP000215335">
    <property type="component" value="Unassembled WGS sequence"/>
</dbReference>
<protein>
    <submittedName>
        <fullName evidence="1">Uncharacterized protein</fullName>
    </submittedName>
</protein>
<comment type="caution">
    <text evidence="1">The sequence shown here is derived from an EMBL/GenBank/DDBJ whole genome shotgun (WGS) entry which is preliminary data.</text>
</comment>
<dbReference type="EMBL" id="NNAY01000214">
    <property type="protein sequence ID" value="OXU29971.1"/>
    <property type="molecule type" value="Genomic_DNA"/>
</dbReference>
<gene>
    <name evidence="1" type="ORF">TSAR_000761</name>
</gene>
<evidence type="ECO:0000313" key="2">
    <source>
        <dbReference type="Proteomes" id="UP000215335"/>
    </source>
</evidence>
<keyword evidence="2" id="KW-1185">Reference proteome</keyword>
<reference evidence="1 2" key="1">
    <citation type="journal article" date="2017" name="Curr. Biol.">
        <title>The Evolution of Venom by Co-option of Single-Copy Genes.</title>
        <authorList>
            <person name="Martinson E.O."/>
            <person name="Mrinalini"/>
            <person name="Kelkar Y.D."/>
            <person name="Chang C.H."/>
            <person name="Werren J.H."/>
        </authorList>
    </citation>
    <scope>NUCLEOTIDE SEQUENCE [LARGE SCALE GENOMIC DNA]</scope>
    <source>
        <strain evidence="1 2">Alberta</strain>
        <tissue evidence="1">Whole body</tissue>
    </source>
</reference>
<proteinExistence type="predicted"/>
<accession>A0A232FGU4</accession>